<keyword evidence="2" id="KW-1185">Reference proteome</keyword>
<reference evidence="1" key="1">
    <citation type="journal article" date="2021" name="J Fungi (Basel)">
        <title>Virulence traits and population genomics of the black yeast Aureobasidium melanogenum.</title>
        <authorList>
            <person name="Cernosa A."/>
            <person name="Sun X."/>
            <person name="Gostincar C."/>
            <person name="Fang C."/>
            <person name="Gunde-Cimerman N."/>
            <person name="Song Z."/>
        </authorList>
    </citation>
    <scope>NUCLEOTIDE SEQUENCE</scope>
    <source>
        <strain evidence="1">EXF-9298</strain>
    </source>
</reference>
<organism evidence="1 2">
    <name type="scientific">Aureobasidium melanogenum</name>
    <name type="common">Aureobasidium pullulans var. melanogenum</name>
    <dbReference type="NCBI Taxonomy" id="46634"/>
    <lineage>
        <taxon>Eukaryota</taxon>
        <taxon>Fungi</taxon>
        <taxon>Dikarya</taxon>
        <taxon>Ascomycota</taxon>
        <taxon>Pezizomycotina</taxon>
        <taxon>Dothideomycetes</taxon>
        <taxon>Dothideomycetidae</taxon>
        <taxon>Dothideales</taxon>
        <taxon>Saccotheciaceae</taxon>
        <taxon>Aureobasidium</taxon>
    </lineage>
</organism>
<dbReference type="AlphaFoldDB" id="A0A9P8FUR0"/>
<accession>A0A9P8FUR0</accession>
<comment type="caution">
    <text evidence="1">The sequence shown here is derived from an EMBL/GenBank/DDBJ whole genome shotgun (WGS) entry which is preliminary data.</text>
</comment>
<feature type="non-terminal residue" evidence="1">
    <location>
        <position position="1"/>
    </location>
</feature>
<evidence type="ECO:0000313" key="1">
    <source>
        <dbReference type="EMBL" id="KAG9984100.1"/>
    </source>
</evidence>
<gene>
    <name evidence="1" type="ORF">KCU98_g5639</name>
</gene>
<reference evidence="1" key="2">
    <citation type="submission" date="2021-08" db="EMBL/GenBank/DDBJ databases">
        <authorList>
            <person name="Gostincar C."/>
            <person name="Sun X."/>
            <person name="Song Z."/>
            <person name="Gunde-Cimerman N."/>
        </authorList>
    </citation>
    <scope>NUCLEOTIDE SEQUENCE</scope>
    <source>
        <strain evidence="1">EXF-9298</strain>
    </source>
</reference>
<proteinExistence type="predicted"/>
<dbReference type="EMBL" id="JAHFXS010000530">
    <property type="protein sequence ID" value="KAG9984100.1"/>
    <property type="molecule type" value="Genomic_DNA"/>
</dbReference>
<protein>
    <submittedName>
        <fullName evidence="1">Uncharacterized protein</fullName>
    </submittedName>
</protein>
<name>A0A9P8FUR0_AURME</name>
<sequence length="180" mass="20500">MGETTLQDSVYLGLSYNNELTNIMDIWVPQLQRRGTEDDVETAERCKDLTKSISNTLEAAYEKADNARKMTHYIADKAIKDAVSRLATQMRSQNPQNPMVAFVLKHFFSSPQSNDKRKDLEARRIKAKMGLSVLDTSDESQEFAERVEAFEKEAGELALEFAIKDAKKMVDENLRMLAMK</sequence>
<dbReference type="Proteomes" id="UP000729357">
    <property type="component" value="Unassembled WGS sequence"/>
</dbReference>
<evidence type="ECO:0000313" key="2">
    <source>
        <dbReference type="Proteomes" id="UP000729357"/>
    </source>
</evidence>